<evidence type="ECO:0000256" key="4">
    <source>
        <dbReference type="ARBA" id="ARBA00022737"/>
    </source>
</evidence>
<keyword evidence="6" id="KW-0788">Thiol protease</keyword>
<dbReference type="InterPro" id="IPR018392">
    <property type="entry name" value="LysM"/>
</dbReference>
<proteinExistence type="inferred from homology"/>
<keyword evidence="5" id="KW-0378">Hydrolase</keyword>
<dbReference type="Proteomes" id="UP000199318">
    <property type="component" value="Unassembled WGS sequence"/>
</dbReference>
<evidence type="ECO:0000256" key="1">
    <source>
        <dbReference type="ARBA" id="ARBA00007074"/>
    </source>
</evidence>
<feature type="region of interest" description="Disordered" evidence="7">
    <location>
        <begin position="64"/>
        <end position="92"/>
    </location>
</feature>
<feature type="chain" id="PRO_5011761034" evidence="8">
    <location>
        <begin position="26"/>
        <end position="271"/>
    </location>
</feature>
<evidence type="ECO:0000313" key="11">
    <source>
        <dbReference type="EMBL" id="SES29035.1"/>
    </source>
</evidence>
<dbReference type="SUPFAM" id="SSF54001">
    <property type="entry name" value="Cysteine proteinases"/>
    <property type="match status" value="1"/>
</dbReference>
<dbReference type="PROSITE" id="PS51782">
    <property type="entry name" value="LYSM"/>
    <property type="match status" value="2"/>
</dbReference>
<comment type="similarity">
    <text evidence="1">Belongs to the peptidase C40 family.</text>
</comment>
<dbReference type="CDD" id="cd00118">
    <property type="entry name" value="LysM"/>
    <property type="match status" value="2"/>
</dbReference>
<dbReference type="Gene3D" id="3.10.350.10">
    <property type="entry name" value="LysM domain"/>
    <property type="match status" value="2"/>
</dbReference>
<dbReference type="RefSeq" id="WP_093074378.1">
    <property type="nucleotide sequence ID" value="NZ_FOGV01000028.1"/>
</dbReference>
<dbReference type="Gene3D" id="3.90.1720.10">
    <property type="entry name" value="endopeptidase domain like (from Nostoc punctiforme)"/>
    <property type="match status" value="1"/>
</dbReference>
<dbReference type="Pfam" id="PF01476">
    <property type="entry name" value="LysM"/>
    <property type="match status" value="2"/>
</dbReference>
<dbReference type="GO" id="GO:0006508">
    <property type="term" value="P:proteolysis"/>
    <property type="evidence" value="ECO:0007669"/>
    <property type="project" value="UniProtKB-KW"/>
</dbReference>
<dbReference type="Pfam" id="PF00877">
    <property type="entry name" value="NLPC_P60"/>
    <property type="match status" value="1"/>
</dbReference>
<dbReference type="InterPro" id="IPR051202">
    <property type="entry name" value="Peptidase_C40"/>
</dbReference>
<evidence type="ECO:0000259" key="10">
    <source>
        <dbReference type="PROSITE" id="PS51935"/>
    </source>
</evidence>
<feature type="signal peptide" evidence="8">
    <location>
        <begin position="1"/>
        <end position="25"/>
    </location>
</feature>
<evidence type="ECO:0000256" key="6">
    <source>
        <dbReference type="ARBA" id="ARBA00022807"/>
    </source>
</evidence>
<evidence type="ECO:0000256" key="7">
    <source>
        <dbReference type="SAM" id="MobiDB-lite"/>
    </source>
</evidence>
<reference evidence="12" key="1">
    <citation type="submission" date="2016-10" db="EMBL/GenBank/DDBJ databases">
        <authorList>
            <person name="de Groot N.N."/>
        </authorList>
    </citation>
    <scope>NUCLEOTIDE SEQUENCE [LARGE SCALE GENOMIC DNA]</scope>
    <source>
        <strain evidence="12">10nlg</strain>
    </source>
</reference>
<dbReference type="OrthoDB" id="9813368at2"/>
<evidence type="ECO:0000256" key="3">
    <source>
        <dbReference type="ARBA" id="ARBA00022729"/>
    </source>
</evidence>
<keyword evidence="4" id="KW-0677">Repeat</keyword>
<sequence length="271" mass="27321">MRRLSAKIAVTTIAATMAFGGTAAASEVTVSSGDSLWSIGQENGVSVSELKDINNLSSDIIHAGDTLQTSSGGSSSTDEASSASNSSSGGEVTIQAGDTLSAIANREGVTVSQLQDWNNMSGTLLMVGDTLQVEASGNSSSSDGSSDTASSTSGGSGSVEGYISTAKSQMGAPYQWGGTTPAGFDCSGFVNYAIDGEGLPRTVSQMYNSLTPVSSPDRGDIVFFDTSGGPSHAGIYLGGGEFIHAGASTGVTVSNMNSGYWSNAYLGARTY</sequence>
<feature type="domain" description="LysM" evidence="9">
    <location>
        <begin position="90"/>
        <end position="133"/>
    </location>
</feature>
<evidence type="ECO:0000256" key="2">
    <source>
        <dbReference type="ARBA" id="ARBA00022670"/>
    </source>
</evidence>
<dbReference type="InterPro" id="IPR036779">
    <property type="entry name" value="LysM_dom_sf"/>
</dbReference>
<feature type="domain" description="LysM" evidence="9">
    <location>
        <begin position="26"/>
        <end position="69"/>
    </location>
</feature>
<keyword evidence="12" id="KW-1185">Reference proteome</keyword>
<organism evidence="11 12">
    <name type="scientific">Salisediminibacterium halotolerans</name>
    <dbReference type="NCBI Taxonomy" id="517425"/>
    <lineage>
        <taxon>Bacteria</taxon>
        <taxon>Bacillati</taxon>
        <taxon>Bacillota</taxon>
        <taxon>Bacilli</taxon>
        <taxon>Bacillales</taxon>
        <taxon>Bacillaceae</taxon>
        <taxon>Salisediminibacterium</taxon>
    </lineage>
</organism>
<evidence type="ECO:0000256" key="5">
    <source>
        <dbReference type="ARBA" id="ARBA00022801"/>
    </source>
</evidence>
<protein>
    <submittedName>
        <fullName evidence="11">Peptidoglycan endopeptidase LytF/peptidoglycan endopeptidase LytE</fullName>
    </submittedName>
</protein>
<feature type="region of interest" description="Disordered" evidence="7">
    <location>
        <begin position="134"/>
        <end position="160"/>
    </location>
</feature>
<dbReference type="PANTHER" id="PTHR47053">
    <property type="entry name" value="MUREIN DD-ENDOPEPTIDASE MEPH-RELATED"/>
    <property type="match status" value="1"/>
</dbReference>
<name>A0A1H9W592_9BACI</name>
<dbReference type="SUPFAM" id="SSF54106">
    <property type="entry name" value="LysM domain"/>
    <property type="match status" value="2"/>
</dbReference>
<keyword evidence="2" id="KW-0645">Protease</keyword>
<evidence type="ECO:0000256" key="8">
    <source>
        <dbReference type="SAM" id="SignalP"/>
    </source>
</evidence>
<feature type="compositionally biased region" description="Low complexity" evidence="7">
    <location>
        <begin position="135"/>
        <end position="153"/>
    </location>
</feature>
<comment type="caution">
    <text evidence="11">The sequence shown here is derived from an EMBL/GenBank/DDBJ whole genome shotgun (WGS) entry which is preliminary data.</text>
</comment>
<dbReference type="EMBL" id="FOGV01000028">
    <property type="protein sequence ID" value="SES29035.1"/>
    <property type="molecule type" value="Genomic_DNA"/>
</dbReference>
<keyword evidence="3 8" id="KW-0732">Signal</keyword>
<feature type="domain" description="NlpC/P60" evidence="10">
    <location>
        <begin position="156"/>
        <end position="271"/>
    </location>
</feature>
<dbReference type="InterPro" id="IPR038765">
    <property type="entry name" value="Papain-like_cys_pep_sf"/>
</dbReference>
<dbReference type="PROSITE" id="PS51935">
    <property type="entry name" value="NLPC_P60"/>
    <property type="match status" value="1"/>
</dbReference>
<dbReference type="STRING" id="1464123.SAMN05444126_1281"/>
<dbReference type="AlphaFoldDB" id="A0A1H9W592"/>
<evidence type="ECO:0000313" key="12">
    <source>
        <dbReference type="Proteomes" id="UP000199318"/>
    </source>
</evidence>
<feature type="compositionally biased region" description="Low complexity" evidence="7">
    <location>
        <begin position="69"/>
        <end position="91"/>
    </location>
</feature>
<accession>A0A1H9W592</accession>
<evidence type="ECO:0000259" key="9">
    <source>
        <dbReference type="PROSITE" id="PS51782"/>
    </source>
</evidence>
<dbReference type="PANTHER" id="PTHR47053:SF1">
    <property type="entry name" value="MUREIN DD-ENDOPEPTIDASE MEPH-RELATED"/>
    <property type="match status" value="1"/>
</dbReference>
<dbReference type="InterPro" id="IPR000064">
    <property type="entry name" value="NLP_P60_dom"/>
</dbReference>
<dbReference type="SMART" id="SM00257">
    <property type="entry name" value="LysM"/>
    <property type="match status" value="2"/>
</dbReference>
<gene>
    <name evidence="11" type="ORF">SAMN05444126_1281</name>
</gene>
<dbReference type="GO" id="GO:0008234">
    <property type="term" value="F:cysteine-type peptidase activity"/>
    <property type="evidence" value="ECO:0007669"/>
    <property type="project" value="UniProtKB-KW"/>
</dbReference>